<dbReference type="InterPro" id="IPR004241">
    <property type="entry name" value="Atg8-like"/>
</dbReference>
<evidence type="ECO:0000313" key="11">
    <source>
        <dbReference type="Proteomes" id="UP000386466"/>
    </source>
</evidence>
<evidence type="ECO:0000256" key="4">
    <source>
        <dbReference type="ARBA" id="ARBA00023006"/>
    </source>
</evidence>
<dbReference type="Pfam" id="PF02991">
    <property type="entry name" value="ATG8"/>
    <property type="match status" value="1"/>
</dbReference>
<keyword evidence="7" id="KW-0968">Cytoplasmic vesicle</keyword>
<dbReference type="PANTHER" id="PTHR10969">
    <property type="entry name" value="MICROTUBULE-ASSOCIATED PROTEINS 1A/1B LIGHT CHAIN 3-RELATED"/>
    <property type="match status" value="1"/>
</dbReference>
<dbReference type="AlphaFoldDB" id="A0A485ND61"/>
<evidence type="ECO:0000256" key="3">
    <source>
        <dbReference type="ARBA" id="ARBA00022490"/>
    </source>
</evidence>
<organism evidence="10 11">
    <name type="scientific">Lynx pardinus</name>
    <name type="common">Iberian lynx</name>
    <name type="synonym">Felis pardina</name>
    <dbReference type="NCBI Taxonomy" id="191816"/>
    <lineage>
        <taxon>Eukaryota</taxon>
        <taxon>Metazoa</taxon>
        <taxon>Chordata</taxon>
        <taxon>Craniata</taxon>
        <taxon>Vertebrata</taxon>
        <taxon>Euteleostomi</taxon>
        <taxon>Mammalia</taxon>
        <taxon>Eutheria</taxon>
        <taxon>Laurasiatheria</taxon>
        <taxon>Carnivora</taxon>
        <taxon>Feliformia</taxon>
        <taxon>Felidae</taxon>
        <taxon>Felinae</taxon>
        <taxon>Lynx</taxon>
    </lineage>
</organism>
<dbReference type="InterPro" id="IPR029071">
    <property type="entry name" value="Ubiquitin-like_domsf"/>
</dbReference>
<keyword evidence="5" id="KW-0472">Membrane</keyword>
<name>A0A485ND61_LYNPA</name>
<keyword evidence="11" id="KW-1185">Reference proteome</keyword>
<evidence type="ECO:0000256" key="6">
    <source>
        <dbReference type="ARBA" id="ARBA00023288"/>
    </source>
</evidence>
<dbReference type="EMBL" id="CAAGRJ010015699">
    <property type="protein sequence ID" value="VFV31495.1"/>
    <property type="molecule type" value="Genomic_DNA"/>
</dbReference>
<dbReference type="GO" id="GO:0031410">
    <property type="term" value="C:cytoplasmic vesicle"/>
    <property type="evidence" value="ECO:0007669"/>
    <property type="project" value="UniProtKB-KW"/>
</dbReference>
<evidence type="ECO:0000256" key="1">
    <source>
        <dbReference type="ARBA" id="ARBA00004419"/>
    </source>
</evidence>
<evidence type="ECO:0000256" key="8">
    <source>
        <dbReference type="ARBA" id="ARBA00037868"/>
    </source>
</evidence>
<dbReference type="FunFam" id="3.10.20.90:FF:000149">
    <property type="entry name" value="microtubule-associated proteins 1A/1B light chain 3C"/>
    <property type="match status" value="1"/>
</dbReference>
<protein>
    <submittedName>
        <fullName evidence="10">Microtubule-associated proteins 1a 1b light chain</fullName>
    </submittedName>
</protein>
<dbReference type="Proteomes" id="UP000386466">
    <property type="component" value="Unassembled WGS sequence"/>
</dbReference>
<evidence type="ECO:0000256" key="7">
    <source>
        <dbReference type="ARBA" id="ARBA00023329"/>
    </source>
</evidence>
<dbReference type="GO" id="GO:0016236">
    <property type="term" value="P:macroautophagy"/>
    <property type="evidence" value="ECO:0007669"/>
    <property type="project" value="UniProtKB-ARBA"/>
</dbReference>
<sequence>MKEEEPEEKGHSNYLINFFRSYYLHSQSHCCCHPISISYAKILEKTFKWLCTLQQRIKDAKFTQEQYPTQIPVTIEPRKGEKQFPILDKTEFFAPDHTKMSELIKIISRLLQFNANQVFFLVVNGHSMVSGSMPIYEVYESEKHENGFWYMVYASRRHLE</sequence>
<dbReference type="GO" id="GO:0012505">
    <property type="term" value="C:endomembrane system"/>
    <property type="evidence" value="ECO:0007669"/>
    <property type="project" value="UniProtKB-SubCell"/>
</dbReference>
<evidence type="ECO:0000256" key="2">
    <source>
        <dbReference type="ARBA" id="ARBA00007293"/>
    </source>
</evidence>
<dbReference type="Gene3D" id="3.10.20.90">
    <property type="entry name" value="Phosphatidylinositol 3-kinase Catalytic Subunit, Chain A, domain 1"/>
    <property type="match status" value="1"/>
</dbReference>
<proteinExistence type="inferred from homology"/>
<dbReference type="GO" id="GO:0005776">
    <property type="term" value="C:autophagosome"/>
    <property type="evidence" value="ECO:0007669"/>
    <property type="project" value="UniProtKB-SubCell"/>
</dbReference>
<accession>A0A485ND61</accession>
<reference evidence="10 11" key="1">
    <citation type="submission" date="2019-01" db="EMBL/GenBank/DDBJ databases">
        <authorList>
            <person name="Alioto T."/>
            <person name="Alioto T."/>
        </authorList>
    </citation>
    <scope>NUCLEOTIDE SEQUENCE [LARGE SCALE GENOMIC DNA]</scope>
</reference>
<dbReference type="SUPFAM" id="SSF54236">
    <property type="entry name" value="Ubiquitin-like"/>
    <property type="match status" value="1"/>
</dbReference>
<evidence type="ECO:0000313" key="10">
    <source>
        <dbReference type="EMBL" id="VFV31495.1"/>
    </source>
</evidence>
<keyword evidence="6" id="KW-0449">Lipoprotein</keyword>
<dbReference type="GO" id="GO:0006950">
    <property type="term" value="P:response to stress"/>
    <property type="evidence" value="ECO:0007669"/>
    <property type="project" value="UniProtKB-ARBA"/>
</dbReference>
<comment type="subcellular location">
    <subcellularLocation>
        <location evidence="1">Cytoplasmic vesicle</location>
        <location evidence="1">Autophagosome</location>
    </subcellularLocation>
    <subcellularLocation>
        <location evidence="8">Endomembrane system</location>
        <topology evidence="8">Lipid-anchor</topology>
    </subcellularLocation>
</comment>
<gene>
    <name evidence="10" type="ORF">LYPA_23C004029</name>
</gene>
<evidence type="ECO:0000256" key="5">
    <source>
        <dbReference type="ARBA" id="ARBA00023136"/>
    </source>
</evidence>
<evidence type="ECO:0000256" key="9">
    <source>
        <dbReference type="RuleBase" id="RU004384"/>
    </source>
</evidence>
<keyword evidence="3" id="KW-0963">Cytoplasm</keyword>
<keyword evidence="4 9" id="KW-0072">Autophagy</keyword>
<comment type="similarity">
    <text evidence="2 9">Belongs to the ATG8 family.</text>
</comment>